<proteinExistence type="predicted"/>
<comment type="caution">
    <text evidence="2">The sequence shown here is derived from an EMBL/GenBank/DDBJ whole genome shotgun (WGS) entry which is preliminary data.</text>
</comment>
<keyword evidence="1" id="KW-0732">Signal</keyword>
<gene>
    <name evidence="2" type="ORF">AE0388_2700</name>
</gene>
<organism evidence="2 3">
    <name type="scientific">Brevibacterium linens</name>
    <dbReference type="NCBI Taxonomy" id="1703"/>
    <lineage>
        <taxon>Bacteria</taxon>
        <taxon>Bacillati</taxon>
        <taxon>Actinomycetota</taxon>
        <taxon>Actinomycetes</taxon>
        <taxon>Micrococcales</taxon>
        <taxon>Brevibacteriaceae</taxon>
        <taxon>Brevibacterium</taxon>
    </lineage>
</organism>
<feature type="chain" id="PRO_5039339945" evidence="1">
    <location>
        <begin position="24"/>
        <end position="231"/>
    </location>
</feature>
<keyword evidence="3" id="KW-1185">Reference proteome</keyword>
<dbReference type="AlphaFoldDB" id="A0A0B9A046"/>
<dbReference type="RefSeq" id="WP_039211083.1">
    <property type="nucleotide sequence ID" value="NZ_JBCLTJ010000006.1"/>
</dbReference>
<sequence>MRYSKAFASAVIAATLIAVGSTASGPAEATQRIDSARISGYLNDAGVSHKDANKVIDKIRHGEQLDFETDQKPVSVETERKGDWEVTTEIYPDGSAETTEIEKPLEITSATSISAHAGPTNCKVKGGSGYRSYTNCHVRRTNPLYNLGFKASYTIVQSGKDYIGGVHGLETKCYAGTCSKSKLNTTRKRETASAKATAKASTVYKTYASSSSRNVWLKLWVGKNKATITKN</sequence>
<accession>A0A0B9A046</accession>
<evidence type="ECO:0000313" key="3">
    <source>
        <dbReference type="Proteomes" id="UP000031488"/>
    </source>
</evidence>
<evidence type="ECO:0000313" key="2">
    <source>
        <dbReference type="EMBL" id="KHS52150.1"/>
    </source>
</evidence>
<feature type="signal peptide" evidence="1">
    <location>
        <begin position="1"/>
        <end position="23"/>
    </location>
</feature>
<dbReference type="Proteomes" id="UP000031488">
    <property type="component" value="Unassembled WGS sequence"/>
</dbReference>
<reference evidence="2 3" key="1">
    <citation type="submission" date="2014-11" db="EMBL/GenBank/DDBJ databases">
        <title>Draft Genome Sequence of Brevibacterium linens AE038-8.</title>
        <authorList>
            <person name="Maizel D."/>
            <person name="Utturkar S.M."/>
            <person name="Brown S.D."/>
            <person name="Ferrero M."/>
            <person name="Rosen B.P."/>
        </authorList>
    </citation>
    <scope>NUCLEOTIDE SEQUENCE [LARGE SCALE GENOMIC DNA]</scope>
    <source>
        <strain evidence="2 3">AE038-8</strain>
    </source>
</reference>
<dbReference type="EMBL" id="JTJZ01000020">
    <property type="protein sequence ID" value="KHS52150.1"/>
    <property type="molecule type" value="Genomic_DNA"/>
</dbReference>
<name>A0A0B9A046_BRELN</name>
<evidence type="ECO:0000256" key="1">
    <source>
        <dbReference type="SAM" id="SignalP"/>
    </source>
</evidence>
<dbReference type="OrthoDB" id="5110393at2"/>
<protein>
    <submittedName>
        <fullName evidence="2">Uncharacterized protein</fullName>
    </submittedName>
</protein>